<feature type="compositionally biased region" description="Gly residues" evidence="1">
    <location>
        <begin position="56"/>
        <end position="65"/>
    </location>
</feature>
<dbReference type="PaxDb" id="39947-A0A0P0VK74"/>
<evidence type="ECO:0000256" key="1">
    <source>
        <dbReference type="SAM" id="MobiDB-lite"/>
    </source>
</evidence>
<feature type="region of interest" description="Disordered" evidence="1">
    <location>
        <begin position="37"/>
        <end position="86"/>
    </location>
</feature>
<evidence type="ECO:0000313" key="3">
    <source>
        <dbReference type="Proteomes" id="UP000059680"/>
    </source>
</evidence>
<dbReference type="InParanoid" id="A0A0P0VK74"/>
<proteinExistence type="predicted"/>
<dbReference type="AlphaFoldDB" id="A0A0P0VK74"/>
<feature type="region of interest" description="Disordered" evidence="1">
    <location>
        <begin position="101"/>
        <end position="124"/>
    </location>
</feature>
<dbReference type="Gramene" id="Os02t0537950-00">
    <property type="protein sequence ID" value="Os02t0537950-00"/>
    <property type="gene ID" value="Os02g0537950"/>
</dbReference>
<gene>
    <name evidence="2" type="ordered locus">Os02g0537950</name>
    <name evidence="2" type="ORF">OSNPB_020537950</name>
</gene>
<reference evidence="2 3" key="3">
    <citation type="journal article" date="2013" name="Rice">
        <title>Improvement of the Oryza sativa Nipponbare reference genome using next generation sequence and optical map data.</title>
        <authorList>
            <person name="Kawahara Y."/>
            <person name="de la Bastide M."/>
            <person name="Hamilton J.P."/>
            <person name="Kanamori H."/>
            <person name="McCombie W.R."/>
            <person name="Ouyang S."/>
            <person name="Schwartz D.C."/>
            <person name="Tanaka T."/>
            <person name="Wu J."/>
            <person name="Zhou S."/>
            <person name="Childs K.L."/>
            <person name="Davidson R.M."/>
            <person name="Lin H."/>
            <person name="Quesada-Ocampo L."/>
            <person name="Vaillancourt B."/>
            <person name="Sakai H."/>
            <person name="Lee S.S."/>
            <person name="Kim J."/>
            <person name="Numa H."/>
            <person name="Itoh T."/>
            <person name="Buell C.R."/>
            <person name="Matsumoto T."/>
        </authorList>
    </citation>
    <scope>NUCLEOTIDE SEQUENCE [LARGE SCALE GENOMIC DNA]</scope>
    <source>
        <strain evidence="3">cv. Nipponbare</strain>
    </source>
</reference>
<feature type="non-terminal residue" evidence="2">
    <location>
        <position position="124"/>
    </location>
</feature>
<reference evidence="3" key="1">
    <citation type="journal article" date="2005" name="Nature">
        <title>The map-based sequence of the rice genome.</title>
        <authorList>
            <consortium name="International rice genome sequencing project (IRGSP)"/>
            <person name="Matsumoto T."/>
            <person name="Wu J."/>
            <person name="Kanamori H."/>
            <person name="Katayose Y."/>
            <person name="Fujisawa M."/>
            <person name="Namiki N."/>
            <person name="Mizuno H."/>
            <person name="Yamamoto K."/>
            <person name="Antonio B.A."/>
            <person name="Baba T."/>
            <person name="Sakata K."/>
            <person name="Nagamura Y."/>
            <person name="Aoki H."/>
            <person name="Arikawa K."/>
            <person name="Arita K."/>
            <person name="Bito T."/>
            <person name="Chiden Y."/>
            <person name="Fujitsuka N."/>
            <person name="Fukunaka R."/>
            <person name="Hamada M."/>
            <person name="Harada C."/>
            <person name="Hayashi A."/>
            <person name="Hijishita S."/>
            <person name="Honda M."/>
            <person name="Hosokawa S."/>
            <person name="Ichikawa Y."/>
            <person name="Idonuma A."/>
            <person name="Iijima M."/>
            <person name="Ikeda M."/>
            <person name="Ikeno M."/>
            <person name="Ito K."/>
            <person name="Ito S."/>
            <person name="Ito T."/>
            <person name="Ito Y."/>
            <person name="Ito Y."/>
            <person name="Iwabuchi A."/>
            <person name="Kamiya K."/>
            <person name="Karasawa W."/>
            <person name="Kurita K."/>
            <person name="Katagiri S."/>
            <person name="Kikuta A."/>
            <person name="Kobayashi H."/>
            <person name="Kobayashi N."/>
            <person name="Machita K."/>
            <person name="Maehara T."/>
            <person name="Masukawa M."/>
            <person name="Mizubayashi T."/>
            <person name="Mukai Y."/>
            <person name="Nagasaki H."/>
            <person name="Nagata Y."/>
            <person name="Naito S."/>
            <person name="Nakashima M."/>
            <person name="Nakama Y."/>
            <person name="Nakamichi Y."/>
            <person name="Nakamura M."/>
            <person name="Meguro A."/>
            <person name="Negishi M."/>
            <person name="Ohta I."/>
            <person name="Ohta T."/>
            <person name="Okamoto M."/>
            <person name="Ono N."/>
            <person name="Saji S."/>
            <person name="Sakaguchi M."/>
            <person name="Sakai K."/>
            <person name="Shibata M."/>
            <person name="Shimokawa T."/>
            <person name="Song J."/>
            <person name="Takazaki Y."/>
            <person name="Terasawa K."/>
            <person name="Tsugane M."/>
            <person name="Tsuji K."/>
            <person name="Ueda S."/>
            <person name="Waki K."/>
            <person name="Yamagata H."/>
            <person name="Yamamoto M."/>
            <person name="Yamamoto S."/>
            <person name="Yamane H."/>
            <person name="Yoshiki S."/>
            <person name="Yoshihara R."/>
            <person name="Yukawa K."/>
            <person name="Zhong H."/>
            <person name="Yano M."/>
            <person name="Yuan Q."/>
            <person name="Ouyang S."/>
            <person name="Liu J."/>
            <person name="Jones K.M."/>
            <person name="Gansberger K."/>
            <person name="Moffat K."/>
            <person name="Hill J."/>
            <person name="Bera J."/>
            <person name="Fadrosh D."/>
            <person name="Jin S."/>
            <person name="Johri S."/>
            <person name="Kim M."/>
            <person name="Overton L."/>
            <person name="Reardon M."/>
            <person name="Tsitrin T."/>
            <person name="Vuong H."/>
            <person name="Weaver B."/>
            <person name="Ciecko A."/>
            <person name="Tallon L."/>
            <person name="Jackson J."/>
            <person name="Pai G."/>
            <person name="Aken S.V."/>
            <person name="Utterback T."/>
            <person name="Reidmuller S."/>
            <person name="Feldblyum T."/>
            <person name="Hsiao J."/>
            <person name="Zismann V."/>
            <person name="Iobst S."/>
            <person name="de Vazeille A.R."/>
            <person name="Buell C.R."/>
            <person name="Ying K."/>
            <person name="Li Y."/>
            <person name="Lu T."/>
            <person name="Huang Y."/>
            <person name="Zhao Q."/>
            <person name="Feng Q."/>
            <person name="Zhang L."/>
            <person name="Zhu J."/>
            <person name="Weng Q."/>
            <person name="Mu J."/>
            <person name="Lu Y."/>
            <person name="Fan D."/>
            <person name="Liu Y."/>
            <person name="Guan J."/>
            <person name="Zhang Y."/>
            <person name="Yu S."/>
            <person name="Liu X."/>
            <person name="Zhang Y."/>
            <person name="Hong G."/>
            <person name="Han B."/>
            <person name="Choisne N."/>
            <person name="Demange N."/>
            <person name="Orjeda G."/>
            <person name="Samain S."/>
            <person name="Cattolico L."/>
            <person name="Pelletier E."/>
            <person name="Couloux A."/>
            <person name="Segurens B."/>
            <person name="Wincker P."/>
            <person name="D'Hont A."/>
            <person name="Scarpelli C."/>
            <person name="Weissenbach J."/>
            <person name="Salanoubat M."/>
            <person name="Quetier F."/>
            <person name="Yu Y."/>
            <person name="Kim H.R."/>
            <person name="Rambo T."/>
            <person name="Currie J."/>
            <person name="Collura K."/>
            <person name="Luo M."/>
            <person name="Yang T."/>
            <person name="Ammiraju J.S.S."/>
            <person name="Engler F."/>
            <person name="Soderlund C."/>
            <person name="Wing R.A."/>
            <person name="Palmer L.E."/>
            <person name="de la Bastide M."/>
            <person name="Spiegel L."/>
            <person name="Nascimento L."/>
            <person name="Zutavern T."/>
            <person name="O'Shaughnessy A."/>
            <person name="Dike S."/>
            <person name="Dedhia N."/>
            <person name="Preston R."/>
            <person name="Balija V."/>
            <person name="McCombie W.R."/>
            <person name="Chow T."/>
            <person name="Chen H."/>
            <person name="Chung M."/>
            <person name="Chen C."/>
            <person name="Shaw J."/>
            <person name="Wu H."/>
            <person name="Hsiao K."/>
            <person name="Chao Y."/>
            <person name="Chu M."/>
            <person name="Cheng C."/>
            <person name="Hour A."/>
            <person name="Lee P."/>
            <person name="Lin S."/>
            <person name="Lin Y."/>
            <person name="Liou J."/>
            <person name="Liu S."/>
            <person name="Hsing Y."/>
            <person name="Raghuvanshi S."/>
            <person name="Mohanty A."/>
            <person name="Bharti A.K."/>
            <person name="Gaur A."/>
            <person name="Gupta V."/>
            <person name="Kumar D."/>
            <person name="Ravi V."/>
            <person name="Vij S."/>
            <person name="Kapur A."/>
            <person name="Khurana P."/>
            <person name="Khurana P."/>
            <person name="Khurana J.P."/>
            <person name="Tyagi A.K."/>
            <person name="Gaikwad K."/>
            <person name="Singh A."/>
            <person name="Dalal V."/>
            <person name="Srivastava S."/>
            <person name="Dixit A."/>
            <person name="Pal A.K."/>
            <person name="Ghazi I.A."/>
            <person name="Yadav M."/>
            <person name="Pandit A."/>
            <person name="Bhargava A."/>
            <person name="Sureshbabu K."/>
            <person name="Batra K."/>
            <person name="Sharma T.R."/>
            <person name="Mohapatra T."/>
            <person name="Singh N.K."/>
            <person name="Messing J."/>
            <person name="Nelson A.B."/>
            <person name="Fuks G."/>
            <person name="Kavchok S."/>
            <person name="Keizer G."/>
            <person name="Linton E."/>
            <person name="Llaca V."/>
            <person name="Song R."/>
            <person name="Tanyolac B."/>
            <person name="Young S."/>
            <person name="Ho-Il K."/>
            <person name="Hahn J.H."/>
            <person name="Sangsakoo G."/>
            <person name="Vanavichit A."/>
            <person name="de Mattos Luiz.A.T."/>
            <person name="Zimmer P.D."/>
            <person name="Malone G."/>
            <person name="Dellagostin O."/>
            <person name="de Oliveira A.C."/>
            <person name="Bevan M."/>
            <person name="Bancroft I."/>
            <person name="Minx P."/>
            <person name="Cordum H."/>
            <person name="Wilson R."/>
            <person name="Cheng Z."/>
            <person name="Jin W."/>
            <person name="Jiang J."/>
            <person name="Leong S.A."/>
            <person name="Iwama H."/>
            <person name="Gojobori T."/>
            <person name="Itoh T."/>
            <person name="Niimura Y."/>
            <person name="Fujii Y."/>
            <person name="Habara T."/>
            <person name="Sakai H."/>
            <person name="Sato Y."/>
            <person name="Wilson G."/>
            <person name="Kumar K."/>
            <person name="McCouch S."/>
            <person name="Juretic N."/>
            <person name="Hoen D."/>
            <person name="Wright S."/>
            <person name="Bruskiewich R."/>
            <person name="Bureau T."/>
            <person name="Miyao A."/>
            <person name="Hirochika H."/>
            <person name="Nishikawa T."/>
            <person name="Kadowaki K."/>
            <person name="Sugiura M."/>
            <person name="Burr B."/>
            <person name="Sasaki T."/>
        </authorList>
    </citation>
    <scope>NUCLEOTIDE SEQUENCE [LARGE SCALE GENOMIC DNA]</scope>
    <source>
        <strain evidence="3">cv. Nipponbare</strain>
    </source>
</reference>
<feature type="compositionally biased region" description="Basic residues" evidence="1">
    <location>
        <begin position="44"/>
        <end position="55"/>
    </location>
</feature>
<evidence type="ECO:0000313" key="2">
    <source>
        <dbReference type="EMBL" id="BAS79083.1"/>
    </source>
</evidence>
<accession>A0A0P0VK74</accession>
<protein>
    <submittedName>
        <fullName evidence="2">Os02g0537950 protein</fullName>
    </submittedName>
</protein>
<reference evidence="2 3" key="2">
    <citation type="journal article" date="2013" name="Plant Cell Physiol.">
        <title>Rice Annotation Project Database (RAP-DB): an integrative and interactive database for rice genomics.</title>
        <authorList>
            <person name="Sakai H."/>
            <person name="Lee S.S."/>
            <person name="Tanaka T."/>
            <person name="Numa H."/>
            <person name="Kim J."/>
            <person name="Kawahara Y."/>
            <person name="Wakimoto H."/>
            <person name="Yang C.C."/>
            <person name="Iwamoto M."/>
            <person name="Abe T."/>
            <person name="Yamada Y."/>
            <person name="Muto A."/>
            <person name="Inokuchi H."/>
            <person name="Ikemura T."/>
            <person name="Matsumoto T."/>
            <person name="Sasaki T."/>
            <person name="Itoh T."/>
        </authorList>
    </citation>
    <scope>NUCLEOTIDE SEQUENCE [LARGE SCALE GENOMIC DNA]</scope>
    <source>
        <strain evidence="3">cv. Nipponbare</strain>
    </source>
</reference>
<name>A0A0P0VK74_ORYSJ</name>
<keyword evidence="3" id="KW-1185">Reference proteome</keyword>
<sequence length="124" mass="12860">MRTGVADAEQAVGGLVGGEHDALLLPNPIPLAVGSRLGGSRIRGLGRRRRRRRGRGGGARGGGGAAREAERDGAEPTREAGWVAARRGGVAEEAAVVVVEPEKGRGDGGRHCGARRERWARGGR</sequence>
<dbReference type="Proteomes" id="UP000059680">
    <property type="component" value="Chromosome 2"/>
</dbReference>
<dbReference type="EMBL" id="AP014958">
    <property type="protein sequence ID" value="BAS79083.1"/>
    <property type="molecule type" value="Genomic_DNA"/>
</dbReference>
<feature type="compositionally biased region" description="Basic and acidic residues" evidence="1">
    <location>
        <begin position="67"/>
        <end position="78"/>
    </location>
</feature>
<organism evidence="2 3">
    <name type="scientific">Oryza sativa subsp. japonica</name>
    <name type="common">Rice</name>
    <dbReference type="NCBI Taxonomy" id="39947"/>
    <lineage>
        <taxon>Eukaryota</taxon>
        <taxon>Viridiplantae</taxon>
        <taxon>Streptophyta</taxon>
        <taxon>Embryophyta</taxon>
        <taxon>Tracheophyta</taxon>
        <taxon>Spermatophyta</taxon>
        <taxon>Magnoliopsida</taxon>
        <taxon>Liliopsida</taxon>
        <taxon>Poales</taxon>
        <taxon>Poaceae</taxon>
        <taxon>BOP clade</taxon>
        <taxon>Oryzoideae</taxon>
        <taxon>Oryzeae</taxon>
        <taxon>Oryzinae</taxon>
        <taxon>Oryza</taxon>
        <taxon>Oryza sativa</taxon>
    </lineage>
</organism>